<keyword evidence="2" id="KW-0235">DNA replication</keyword>
<name>A0A1S8KQ81_9LACT</name>
<reference evidence="9 11" key="2">
    <citation type="submission" date="2017-03" db="EMBL/GenBank/DDBJ databases">
        <title>wgs assembly of Dolosigranulum pigrum KPL CDC strains.</title>
        <authorList>
            <person name="Brugger S.D."/>
            <person name="Pettigrew M."/>
            <person name="Kong Y."/>
            <person name="Lemon K.P."/>
        </authorList>
    </citation>
    <scope>NUCLEOTIDE SEQUENCE [LARGE SCALE GENOMIC DNA]</scope>
    <source>
        <strain evidence="9 11">KPL1931_CDC4294-98</strain>
    </source>
</reference>
<dbReference type="Proteomes" id="UP000190409">
    <property type="component" value="Unassembled WGS sequence"/>
</dbReference>
<organism evidence="7 10">
    <name type="scientific">Dolosigranulum pigrum</name>
    <dbReference type="NCBI Taxonomy" id="29394"/>
    <lineage>
        <taxon>Bacteria</taxon>
        <taxon>Bacillati</taxon>
        <taxon>Bacillota</taxon>
        <taxon>Bacilli</taxon>
        <taxon>Lactobacillales</taxon>
        <taxon>Carnobacteriaceae</taxon>
        <taxon>Dolosigranulum</taxon>
    </lineage>
</organism>
<keyword evidence="5" id="KW-0236">DNA replication inhibitor</keyword>
<evidence type="ECO:0000256" key="2">
    <source>
        <dbReference type="ARBA" id="ARBA00022705"/>
    </source>
</evidence>
<dbReference type="EMBL" id="MUYF01000003">
    <property type="protein sequence ID" value="OOL81879.1"/>
    <property type="molecule type" value="Genomic_DNA"/>
</dbReference>
<evidence type="ECO:0000256" key="1">
    <source>
        <dbReference type="ARBA" id="ARBA00022490"/>
    </source>
</evidence>
<keyword evidence="6" id="KW-0175">Coiled coil</keyword>
<dbReference type="GeneID" id="42693690"/>
<evidence type="ECO:0000256" key="6">
    <source>
        <dbReference type="SAM" id="Coils"/>
    </source>
</evidence>
<reference evidence="7 10" key="1">
    <citation type="submission" date="2017-01" db="EMBL/GenBank/DDBJ databases">
        <title>Complete Genome Sequence of Dolosigranulum pigrum isolated from a Patient with interstitial lung disease.</title>
        <authorList>
            <person name="Mukhopadhyay R."/>
            <person name="Joaquin J."/>
            <person name="Hogue R."/>
            <person name="Fitzgerald S."/>
            <person name="Jospin G."/>
            <person name="Eisen J.A."/>
            <person name="Chaturvedi V."/>
        </authorList>
    </citation>
    <scope>NUCLEOTIDE SEQUENCE [LARGE SCALE GENOMIC DNA]</scope>
    <source>
        <strain evidence="7 10">15S00348</strain>
    </source>
</reference>
<dbReference type="Pfam" id="PF06156">
    <property type="entry name" value="YabA"/>
    <property type="match status" value="1"/>
</dbReference>
<evidence type="ECO:0000313" key="8">
    <source>
        <dbReference type="EMBL" id="QDO90839.1"/>
    </source>
</evidence>
<keyword evidence="1" id="KW-0963">Cytoplasm</keyword>
<dbReference type="Proteomes" id="UP000315953">
    <property type="component" value="Chromosome"/>
</dbReference>
<dbReference type="Proteomes" id="UP000249099">
    <property type="component" value="Unassembled WGS sequence"/>
</dbReference>
<evidence type="ECO:0000256" key="4">
    <source>
        <dbReference type="ARBA" id="ARBA00022833"/>
    </source>
</evidence>
<dbReference type="AlphaFoldDB" id="A0A1S8KQ81"/>
<dbReference type="InterPro" id="IPR010377">
    <property type="entry name" value="YabA"/>
</dbReference>
<dbReference type="KEGG" id="dpm:FNV33_01755"/>
<evidence type="ECO:0000313" key="12">
    <source>
        <dbReference type="Proteomes" id="UP000315953"/>
    </source>
</evidence>
<accession>A0A1S8KQ81</accession>
<dbReference type="RefSeq" id="WP_004634811.1">
    <property type="nucleotide sequence ID" value="NZ_CAJHJL010000004.1"/>
</dbReference>
<dbReference type="EMBL" id="CP041626">
    <property type="protein sequence ID" value="QDO90839.1"/>
    <property type="molecule type" value="Genomic_DNA"/>
</dbReference>
<gene>
    <name evidence="9" type="ORF">B8A44_00850</name>
    <name evidence="7" type="ORF">BWX42_09380</name>
    <name evidence="8" type="ORF">FNV33_01755</name>
</gene>
<dbReference type="GO" id="GO:0006260">
    <property type="term" value="P:DNA replication"/>
    <property type="evidence" value="ECO:0007669"/>
    <property type="project" value="UniProtKB-KW"/>
</dbReference>
<keyword evidence="4" id="KW-0862">Zinc</keyword>
<keyword evidence="3" id="KW-0479">Metal-binding</keyword>
<feature type="coiled-coil region" evidence="6">
    <location>
        <begin position="24"/>
        <end position="51"/>
    </location>
</feature>
<reference evidence="8 12" key="3">
    <citation type="submission" date="2019-07" db="EMBL/GenBank/DDBJ databases">
        <title>Genome assembly of a nasal isolate of Dolosigranulum pigrum from a chronic sinusitis patient.</title>
        <authorList>
            <person name="Baig S."/>
            <person name="Overballe-Petersen S."/>
            <person name="Kaspar U."/>
            <person name="Rendboe A."/>
            <person name="de Man T."/>
            <person name="Liu C."/>
            <person name="Price L.B."/>
            <person name="Stegger M."/>
            <person name="Becker K."/>
            <person name="Skytt Andersen P."/>
        </authorList>
    </citation>
    <scope>NUCLEOTIDE SEQUENCE [LARGE SCALE GENOMIC DNA]</scope>
    <source>
        <strain evidence="8 12">83VPs-KB5</strain>
    </source>
</reference>
<dbReference type="OrthoDB" id="2112130at2"/>
<sequence>MDKKDLYDTLMLLEEQSKGNVETLRAVRQQLSELAEENQALKVENQHLRDRLNGNLIEEEGVIETDNPSGLTKSRLNLESIYDDGFHVCNHLYGQRRIDDESCAFCLDVIYGDRK</sequence>
<evidence type="ECO:0000256" key="3">
    <source>
        <dbReference type="ARBA" id="ARBA00022723"/>
    </source>
</evidence>
<protein>
    <submittedName>
        <fullName evidence="7">DNA replication initiation control protein YabA</fullName>
    </submittedName>
</protein>
<evidence type="ECO:0000313" key="11">
    <source>
        <dbReference type="Proteomes" id="UP000249099"/>
    </source>
</evidence>
<proteinExistence type="predicted"/>
<evidence type="ECO:0000256" key="5">
    <source>
        <dbReference type="ARBA" id="ARBA00022880"/>
    </source>
</evidence>
<evidence type="ECO:0000313" key="7">
    <source>
        <dbReference type="EMBL" id="OOL81879.1"/>
    </source>
</evidence>
<dbReference type="GO" id="GO:0008156">
    <property type="term" value="P:negative regulation of DNA replication"/>
    <property type="evidence" value="ECO:0007669"/>
    <property type="project" value="UniProtKB-KW"/>
</dbReference>
<dbReference type="EMBL" id="NAQV01000003">
    <property type="protein sequence ID" value="RAN64942.1"/>
    <property type="molecule type" value="Genomic_DNA"/>
</dbReference>
<evidence type="ECO:0000313" key="9">
    <source>
        <dbReference type="EMBL" id="RAN64942.1"/>
    </source>
</evidence>
<evidence type="ECO:0000313" key="10">
    <source>
        <dbReference type="Proteomes" id="UP000190409"/>
    </source>
</evidence>
<dbReference type="PIRSF" id="PIRSF021439">
    <property type="entry name" value="DUF972"/>
    <property type="match status" value="1"/>
</dbReference>
<dbReference type="GO" id="GO:0046872">
    <property type="term" value="F:metal ion binding"/>
    <property type="evidence" value="ECO:0007669"/>
    <property type="project" value="UniProtKB-KW"/>
</dbReference>